<sequence>MEILTNILILLVLVLITNIISHYISFLPTALIQIGIGLVFSVLVKDFKIEVETEWFLLLFIAPLLYYDGAHFPREQLWKMRASILGNAIFLVLLTTIVGGYVIHWMVPTIPLAAAFALAAILSPTDPIAVNGIAKRIRIPNHIMNLVRGESLINDASGLVAFNYAVAAVVTGYFSLKEATGDFLYMFFVGALLGVVLGISMNVIRYALRDKGINDVVFHALLQILTPFIIFFIAEELLHASGVIAVVAAALIYALVKEKTENLIAQEQILTDGIWMIMIYTLNGVIFLLLGLTLPSAMHTLIANEQINNWRLLCYVLALGTFVLGIRFVWTLVFNTITYYVMKNQENDLPSIKDAIITSLVGVRGTITMVGVLSLPFFTESNEIFPMRSLIIFLAAGVILFTLLVATIFLPLLSEKVNSPNPKNVNVQKQRMITGAIQRLKQERSEENTEVVYELINEYVMMLHLLKSKMKDEQQLQKYNEQLKEERIKALRMERIYLEEYCSFEDVPALLIKQIHQSISERERAVISGSSHIVSRKLKQVMQNWRRSYLKGHEQEALSNTEINMHFYIFSKVLEQLNQQIKTEFNPEVLQHVIYYYKRLVRKFEFNLDRDNSDELTEAQEVLCIYAIEGQRKAISQMLLKEEVTQVEAKELRRFVNYMESVVLFEYVE</sequence>
<evidence type="ECO:0000256" key="10">
    <source>
        <dbReference type="RuleBase" id="RU366002"/>
    </source>
</evidence>
<evidence type="ECO:0000256" key="2">
    <source>
        <dbReference type="ARBA" id="ARBA00022448"/>
    </source>
</evidence>
<organism evidence="13 14">
    <name type="scientific">Lysinibacillus contaminans</name>
    <dbReference type="NCBI Taxonomy" id="1293441"/>
    <lineage>
        <taxon>Bacteria</taxon>
        <taxon>Bacillati</taxon>
        <taxon>Bacillota</taxon>
        <taxon>Bacilli</taxon>
        <taxon>Bacillales</taxon>
        <taxon>Bacillaceae</taxon>
        <taxon>Lysinibacillus</taxon>
    </lineage>
</organism>
<dbReference type="RefSeq" id="WP_053582396.1">
    <property type="nucleotide sequence ID" value="NZ_LGRV01000003.1"/>
</dbReference>
<feature type="transmembrane region" description="Helical" evidence="10">
    <location>
        <begin position="240"/>
        <end position="256"/>
    </location>
</feature>
<keyword evidence="7 10" id="KW-0406">Ion transport</keyword>
<evidence type="ECO:0000256" key="5">
    <source>
        <dbReference type="ARBA" id="ARBA00022989"/>
    </source>
</evidence>
<evidence type="ECO:0000256" key="11">
    <source>
        <dbReference type="SAM" id="Coils"/>
    </source>
</evidence>
<feature type="domain" description="Cation/H+ exchanger transmembrane" evidence="12">
    <location>
        <begin position="12"/>
        <end position="413"/>
    </location>
</feature>
<evidence type="ECO:0000256" key="6">
    <source>
        <dbReference type="ARBA" id="ARBA00023053"/>
    </source>
</evidence>
<dbReference type="Gene3D" id="6.10.140.1330">
    <property type="match status" value="1"/>
</dbReference>
<evidence type="ECO:0000313" key="13">
    <source>
        <dbReference type="EMBL" id="KOS67586.1"/>
    </source>
</evidence>
<evidence type="ECO:0000256" key="7">
    <source>
        <dbReference type="ARBA" id="ARBA00023065"/>
    </source>
</evidence>
<dbReference type="Pfam" id="PF00999">
    <property type="entry name" value="Na_H_Exchanger"/>
    <property type="match status" value="1"/>
</dbReference>
<gene>
    <name evidence="13" type="ORF">AEA09_02795</name>
</gene>
<keyword evidence="6 10" id="KW-0915">Sodium</keyword>
<dbReference type="InterPro" id="IPR006153">
    <property type="entry name" value="Cation/H_exchanger_TM"/>
</dbReference>
<feature type="transmembrane region" description="Helical" evidence="10">
    <location>
        <begin position="55"/>
        <end position="72"/>
    </location>
</feature>
<evidence type="ECO:0000256" key="9">
    <source>
        <dbReference type="ARBA" id="ARBA00023201"/>
    </source>
</evidence>
<keyword evidence="2 10" id="KW-0813">Transport</keyword>
<keyword evidence="3 10" id="KW-1003">Cell membrane</keyword>
<feature type="transmembrane region" description="Helical" evidence="10">
    <location>
        <begin position="277"/>
        <end position="298"/>
    </location>
</feature>
<feature type="transmembrane region" description="Helical" evidence="10">
    <location>
        <begin position="390"/>
        <end position="413"/>
    </location>
</feature>
<comment type="similarity">
    <text evidence="10">Belongs to the monovalent cation:proton antiporter 1 (CPA1) transporter (TC 2.A.36) family.</text>
</comment>
<feature type="coiled-coil region" evidence="11">
    <location>
        <begin position="466"/>
        <end position="496"/>
    </location>
</feature>
<evidence type="ECO:0000259" key="12">
    <source>
        <dbReference type="Pfam" id="PF00999"/>
    </source>
</evidence>
<dbReference type="NCBIfam" id="TIGR00831">
    <property type="entry name" value="a_cpa1"/>
    <property type="match status" value="1"/>
</dbReference>
<feature type="transmembrane region" description="Helical" evidence="10">
    <location>
        <begin position="355"/>
        <end position="378"/>
    </location>
</feature>
<dbReference type="PANTHER" id="PTHR10110">
    <property type="entry name" value="SODIUM/HYDROGEN EXCHANGER"/>
    <property type="match status" value="1"/>
</dbReference>
<reference evidence="14" key="1">
    <citation type="submission" date="2015-07" db="EMBL/GenBank/DDBJ databases">
        <title>Fjat-14205 dsm 2895.</title>
        <authorList>
            <person name="Liu B."/>
            <person name="Wang J."/>
            <person name="Zhu Y."/>
            <person name="Liu G."/>
            <person name="Chen Q."/>
            <person name="Chen Z."/>
            <person name="Lan J."/>
            <person name="Che J."/>
            <person name="Ge C."/>
            <person name="Shi H."/>
            <person name="Pan Z."/>
            <person name="Liu X."/>
        </authorList>
    </citation>
    <scope>NUCLEOTIDE SEQUENCE [LARGE SCALE GENOMIC DNA]</scope>
    <source>
        <strain evidence="14">DSM 25560</strain>
    </source>
</reference>
<dbReference type="Proteomes" id="UP000050668">
    <property type="component" value="Unassembled WGS sequence"/>
</dbReference>
<keyword evidence="9 10" id="KW-0739">Sodium transport</keyword>
<evidence type="ECO:0000256" key="8">
    <source>
        <dbReference type="ARBA" id="ARBA00023136"/>
    </source>
</evidence>
<feature type="transmembrane region" description="Helical" evidence="10">
    <location>
        <begin position="84"/>
        <end position="107"/>
    </location>
</feature>
<keyword evidence="14" id="KW-1185">Reference proteome</keyword>
<comment type="function">
    <text evidence="10">Na(+)/H(+) antiporter that extrudes sodium in exchange for external protons.</text>
</comment>
<keyword evidence="10" id="KW-0050">Antiport</keyword>
<comment type="caution">
    <text evidence="13">The sequence shown here is derived from an EMBL/GenBank/DDBJ whole genome shotgun (WGS) entry which is preliminary data.</text>
</comment>
<feature type="transmembrane region" description="Helical" evidence="10">
    <location>
        <begin position="7"/>
        <end position="35"/>
    </location>
</feature>
<dbReference type="InterPro" id="IPR004705">
    <property type="entry name" value="Cation/H_exchanger_CPA1_bac"/>
</dbReference>
<name>A0ABR5JY63_9BACI</name>
<evidence type="ECO:0000256" key="1">
    <source>
        <dbReference type="ARBA" id="ARBA00004651"/>
    </source>
</evidence>
<feature type="transmembrane region" description="Helical" evidence="10">
    <location>
        <begin position="155"/>
        <end position="176"/>
    </location>
</feature>
<dbReference type="PANTHER" id="PTHR10110:SF86">
    <property type="entry name" value="SODIUM_HYDROGEN EXCHANGER 7"/>
    <property type="match status" value="1"/>
</dbReference>
<dbReference type="InterPro" id="IPR018422">
    <property type="entry name" value="Cation/H_exchanger_CPA1"/>
</dbReference>
<keyword evidence="4 10" id="KW-0812">Transmembrane</keyword>
<feature type="transmembrane region" description="Helical" evidence="10">
    <location>
        <begin position="216"/>
        <end position="234"/>
    </location>
</feature>
<dbReference type="EMBL" id="LGRV01000003">
    <property type="protein sequence ID" value="KOS67586.1"/>
    <property type="molecule type" value="Genomic_DNA"/>
</dbReference>
<protein>
    <submittedName>
        <fullName evidence="13">Sodium:proton antiporter</fullName>
    </submittedName>
</protein>
<evidence type="ECO:0000256" key="4">
    <source>
        <dbReference type="ARBA" id="ARBA00022692"/>
    </source>
</evidence>
<keyword evidence="5 10" id="KW-1133">Transmembrane helix</keyword>
<evidence type="ECO:0000313" key="14">
    <source>
        <dbReference type="Proteomes" id="UP000050668"/>
    </source>
</evidence>
<proteinExistence type="inferred from homology"/>
<feature type="transmembrane region" description="Helical" evidence="10">
    <location>
        <begin position="113"/>
        <end position="134"/>
    </location>
</feature>
<feature type="transmembrane region" description="Helical" evidence="10">
    <location>
        <begin position="310"/>
        <end position="334"/>
    </location>
</feature>
<accession>A0ABR5JY63</accession>
<comment type="subcellular location">
    <subcellularLocation>
        <location evidence="1 10">Cell membrane</location>
        <topology evidence="1 10">Multi-pass membrane protein</topology>
    </subcellularLocation>
</comment>
<evidence type="ECO:0000256" key="3">
    <source>
        <dbReference type="ARBA" id="ARBA00022475"/>
    </source>
</evidence>
<feature type="transmembrane region" description="Helical" evidence="10">
    <location>
        <begin position="182"/>
        <end position="204"/>
    </location>
</feature>
<keyword evidence="11" id="KW-0175">Coiled coil</keyword>
<keyword evidence="8 10" id="KW-0472">Membrane</keyword>